<dbReference type="EMBL" id="CM032185">
    <property type="protein sequence ID" value="KAG7092949.1"/>
    <property type="molecule type" value="Genomic_DNA"/>
</dbReference>
<dbReference type="PANTHER" id="PTHR28058:SF1">
    <property type="entry name" value="SMALL RIBOSOMAL SUBUNIT PROTEIN BS1M"/>
    <property type="match status" value="1"/>
</dbReference>
<dbReference type="KEGG" id="more:E1B28_009251"/>
<dbReference type="OrthoDB" id="2735536at2759"/>
<dbReference type="RefSeq" id="XP_043009419.1">
    <property type="nucleotide sequence ID" value="XM_043154130.1"/>
</dbReference>
<dbReference type="PANTHER" id="PTHR28058">
    <property type="entry name" value="37S RIBOSOMAL PROTEIN MRP51, MITOCHONDRIAL"/>
    <property type="match status" value="1"/>
</dbReference>
<comment type="caution">
    <text evidence="2">The sequence shown here is derived from an EMBL/GenBank/DDBJ whole genome shotgun (WGS) entry which is preliminary data.</text>
</comment>
<feature type="region of interest" description="Disordered" evidence="1">
    <location>
        <begin position="231"/>
        <end position="252"/>
    </location>
</feature>
<proteinExistence type="predicted"/>
<accession>A0A9P7S009</accession>
<dbReference type="Proteomes" id="UP001049176">
    <property type="component" value="Chromosome 5"/>
</dbReference>
<dbReference type="InterPro" id="IPR016712">
    <property type="entry name" value="Rbsml_bS1m-like"/>
</dbReference>
<name>A0A9P7S009_9AGAR</name>
<organism evidence="2 3">
    <name type="scientific">Marasmius oreades</name>
    <name type="common">fairy-ring Marasmius</name>
    <dbReference type="NCBI Taxonomy" id="181124"/>
    <lineage>
        <taxon>Eukaryota</taxon>
        <taxon>Fungi</taxon>
        <taxon>Dikarya</taxon>
        <taxon>Basidiomycota</taxon>
        <taxon>Agaricomycotina</taxon>
        <taxon>Agaricomycetes</taxon>
        <taxon>Agaricomycetidae</taxon>
        <taxon>Agaricales</taxon>
        <taxon>Marasmiineae</taxon>
        <taxon>Marasmiaceae</taxon>
        <taxon>Marasmius</taxon>
    </lineage>
</organism>
<sequence length="512" mass="57990">MTAARAVKKVTPPSSPFAELLRRSRFATFDPSIRQSYYTPPDHASRGDWGLKRPLSLRRRNAFISIPAPFDSRAQYIEWSNAENEVRFIRRFEEMQVSPTLKMDAMGSMAKSNWEQTLGTKNSSKWVMDSEFAFHEEGVEVEEMAEERRLRTEEAQNEKFDENLTGLGREGPGRYGSRRRLVEESAKVNLTPNIYAMSPKEFDRYVRKLRELRPKFNEYIRQAWEEEKVRAEEREQRTQSQSTGQSSTARNGGLLAIDSERSPDLLSVAQTRQHRHHVRFLEQHTASTFADPNSTAIEQRPHQVAGLLYARLSPLHSQLHAQTQPGIVLQAARKNEGSILSRAQEDVYTASLGGMTPIIRKEHWASKRPLLDISSKQGVTRDNLTSSIANMRLKPGSVVLTKVPRTVGVPEETGGLKDASISAEAMIETGNFGIDNPYMPGSILYSGLEAPLTKQMMSSVQQERDGLNVEMKKSKQFSYGQSPQTTNDPRRLAEKNKVVLNTLDNILKTIKR</sequence>
<protein>
    <submittedName>
        <fullName evidence="2">Uncharacterized protein</fullName>
    </submittedName>
</protein>
<gene>
    <name evidence="2" type="ORF">E1B28_009251</name>
</gene>
<keyword evidence="3" id="KW-1185">Reference proteome</keyword>
<evidence type="ECO:0000256" key="1">
    <source>
        <dbReference type="SAM" id="MobiDB-lite"/>
    </source>
</evidence>
<dbReference type="GeneID" id="66078327"/>
<evidence type="ECO:0000313" key="3">
    <source>
        <dbReference type="Proteomes" id="UP001049176"/>
    </source>
</evidence>
<feature type="compositionally biased region" description="Low complexity" evidence="1">
    <location>
        <begin position="238"/>
        <end position="248"/>
    </location>
</feature>
<reference evidence="2" key="1">
    <citation type="journal article" date="2021" name="Genome Biol. Evol.">
        <title>The assembled and annotated genome of the fairy-ring fungus Marasmius oreades.</title>
        <authorList>
            <person name="Hiltunen M."/>
            <person name="Ament-Velasquez S.L."/>
            <person name="Johannesson H."/>
        </authorList>
    </citation>
    <scope>NUCLEOTIDE SEQUENCE</scope>
    <source>
        <strain evidence="2">03SP1</strain>
    </source>
</reference>
<dbReference type="AlphaFoldDB" id="A0A9P7S009"/>
<evidence type="ECO:0000313" key="2">
    <source>
        <dbReference type="EMBL" id="KAG7092949.1"/>
    </source>
</evidence>
<dbReference type="Pfam" id="PF11709">
    <property type="entry name" value="Mit_ribos_Mrp51"/>
    <property type="match status" value="1"/>
</dbReference>